<dbReference type="InterPro" id="IPR003660">
    <property type="entry name" value="HAMP_dom"/>
</dbReference>
<evidence type="ECO:0000256" key="12">
    <source>
        <dbReference type="SAM" id="Phobius"/>
    </source>
</evidence>
<dbReference type="PANTHER" id="PTHR45436:SF5">
    <property type="entry name" value="SENSOR HISTIDINE KINASE TRCS"/>
    <property type="match status" value="1"/>
</dbReference>
<dbReference type="Gene3D" id="3.30.565.10">
    <property type="entry name" value="Histidine kinase-like ATPase, C-terminal domain"/>
    <property type="match status" value="1"/>
</dbReference>
<evidence type="ECO:0000256" key="3">
    <source>
        <dbReference type="ARBA" id="ARBA00012438"/>
    </source>
</evidence>
<reference evidence="15 16" key="1">
    <citation type="submission" date="2023-07" db="EMBL/GenBank/DDBJ databases">
        <authorList>
            <person name="Kim M.K."/>
        </authorList>
    </citation>
    <scope>NUCLEOTIDE SEQUENCE [LARGE SCALE GENOMIC DNA]</scope>
    <source>
        <strain evidence="15 16">KR1UV-12</strain>
    </source>
</reference>
<dbReference type="InterPro" id="IPR003594">
    <property type="entry name" value="HATPase_dom"/>
</dbReference>
<proteinExistence type="predicted"/>
<dbReference type="InterPro" id="IPR004358">
    <property type="entry name" value="Sig_transdc_His_kin-like_C"/>
</dbReference>
<keyword evidence="7 15" id="KW-0418">Kinase</keyword>
<feature type="compositionally biased region" description="Pro residues" evidence="11">
    <location>
        <begin position="119"/>
        <end position="129"/>
    </location>
</feature>
<evidence type="ECO:0000259" key="14">
    <source>
        <dbReference type="PROSITE" id="PS50885"/>
    </source>
</evidence>
<gene>
    <name evidence="15" type="ORF">Q5H91_10880</name>
</gene>
<evidence type="ECO:0000313" key="15">
    <source>
        <dbReference type="EMBL" id="MDP1027719.1"/>
    </source>
</evidence>
<dbReference type="RefSeq" id="WP_305173431.1">
    <property type="nucleotide sequence ID" value="NZ_JAUUDS010000005.1"/>
</dbReference>
<keyword evidence="16" id="KW-1185">Reference proteome</keyword>
<keyword evidence="5" id="KW-0808">Transferase</keyword>
<evidence type="ECO:0000256" key="7">
    <source>
        <dbReference type="ARBA" id="ARBA00022777"/>
    </source>
</evidence>
<dbReference type="EC" id="2.7.13.3" evidence="3"/>
<evidence type="ECO:0000313" key="16">
    <source>
        <dbReference type="Proteomes" id="UP001230685"/>
    </source>
</evidence>
<dbReference type="Pfam" id="PF02518">
    <property type="entry name" value="HATPase_c"/>
    <property type="match status" value="1"/>
</dbReference>
<evidence type="ECO:0000256" key="4">
    <source>
        <dbReference type="ARBA" id="ARBA00022553"/>
    </source>
</evidence>
<dbReference type="PROSITE" id="PS50109">
    <property type="entry name" value="HIS_KIN"/>
    <property type="match status" value="1"/>
</dbReference>
<dbReference type="EMBL" id="JAUUDS010000005">
    <property type="protein sequence ID" value="MDP1027719.1"/>
    <property type="molecule type" value="Genomic_DNA"/>
</dbReference>
<dbReference type="InterPro" id="IPR050428">
    <property type="entry name" value="TCS_sensor_his_kinase"/>
</dbReference>
<keyword evidence="10 12" id="KW-0472">Membrane</keyword>
<sequence length="452" mass="47934">MMPQSLRGRLLAIAAAATLVALVVAGFGIAHVLERYVTSTIDERLDDRLAAFAAAVTPAGGIDRPLADRVAAQVARGAAWRIETPRGTVGTARLGPIVPLTAPRPHDRPPPDAHRPEAPRPQAPPPPAPGTEAAPFDTRLADGSRVHGRWLRIPTIAGEARVAVAVPRRMIERPVRTALAPLLIMLALLGALLAAATLVQLRVGLRPLDRLREMLAEVRAGRRRHIDLTLPTELQPIVTELNTLIDSNHAALERARGHVANLAHGLKTPLAALRLDLPGPAFAPQLDRIEAQIRHHLGRARAASLGDMATPAIALAPVVADLSDALARIHADRAVTFAADVTAALAVRCDRQDLEELLGNLLDNAWRHAAGRVTLTATADRREAVVTIADDGPGIPPALLAEATRPGRRLDERGDGHGFGIPIARELIELHGGSLTMASDGGLRVTIRLPAG</sequence>
<dbReference type="Gene3D" id="1.10.287.130">
    <property type="match status" value="1"/>
</dbReference>
<dbReference type="SUPFAM" id="SSF55874">
    <property type="entry name" value="ATPase domain of HSP90 chaperone/DNA topoisomerase II/histidine kinase"/>
    <property type="match status" value="1"/>
</dbReference>
<feature type="region of interest" description="Disordered" evidence="11">
    <location>
        <begin position="90"/>
        <end position="136"/>
    </location>
</feature>
<keyword evidence="8 12" id="KW-1133">Transmembrane helix</keyword>
<comment type="catalytic activity">
    <reaction evidence="1">
        <text>ATP + protein L-histidine = ADP + protein N-phospho-L-histidine.</text>
        <dbReference type="EC" id="2.7.13.3"/>
    </reaction>
</comment>
<keyword evidence="4" id="KW-0597">Phosphoprotein</keyword>
<comment type="subcellular location">
    <subcellularLocation>
        <location evidence="2">Membrane</location>
    </subcellularLocation>
</comment>
<protein>
    <recommendedName>
        <fullName evidence="3">histidine kinase</fullName>
        <ecNumber evidence="3">2.7.13.3</ecNumber>
    </recommendedName>
</protein>
<comment type="caution">
    <text evidence="15">The sequence shown here is derived from an EMBL/GenBank/DDBJ whole genome shotgun (WGS) entry which is preliminary data.</text>
</comment>
<evidence type="ECO:0000256" key="8">
    <source>
        <dbReference type="ARBA" id="ARBA00022989"/>
    </source>
</evidence>
<keyword evidence="6 12" id="KW-0812">Transmembrane</keyword>
<name>A0ABT9EL91_9SPHN</name>
<evidence type="ECO:0000256" key="6">
    <source>
        <dbReference type="ARBA" id="ARBA00022692"/>
    </source>
</evidence>
<accession>A0ABT9EL91</accession>
<feature type="transmembrane region" description="Helical" evidence="12">
    <location>
        <begin position="178"/>
        <end position="205"/>
    </location>
</feature>
<evidence type="ECO:0000256" key="11">
    <source>
        <dbReference type="SAM" id="MobiDB-lite"/>
    </source>
</evidence>
<feature type="domain" description="Histidine kinase" evidence="13">
    <location>
        <begin position="261"/>
        <end position="452"/>
    </location>
</feature>
<feature type="domain" description="HAMP" evidence="14">
    <location>
        <begin position="202"/>
        <end position="253"/>
    </location>
</feature>
<dbReference type="GO" id="GO:0016301">
    <property type="term" value="F:kinase activity"/>
    <property type="evidence" value="ECO:0007669"/>
    <property type="project" value="UniProtKB-KW"/>
</dbReference>
<evidence type="ECO:0000256" key="5">
    <source>
        <dbReference type="ARBA" id="ARBA00022679"/>
    </source>
</evidence>
<evidence type="ECO:0000259" key="13">
    <source>
        <dbReference type="PROSITE" id="PS50109"/>
    </source>
</evidence>
<organism evidence="15 16">
    <name type="scientific">Sphingomonas aurea</name>
    <dbReference type="NCBI Taxonomy" id="3063994"/>
    <lineage>
        <taxon>Bacteria</taxon>
        <taxon>Pseudomonadati</taxon>
        <taxon>Pseudomonadota</taxon>
        <taxon>Alphaproteobacteria</taxon>
        <taxon>Sphingomonadales</taxon>
        <taxon>Sphingomonadaceae</taxon>
        <taxon>Sphingomonas</taxon>
    </lineage>
</organism>
<evidence type="ECO:0000256" key="1">
    <source>
        <dbReference type="ARBA" id="ARBA00000085"/>
    </source>
</evidence>
<dbReference type="PRINTS" id="PR00344">
    <property type="entry name" value="BCTRLSENSOR"/>
</dbReference>
<dbReference type="SMART" id="SM00387">
    <property type="entry name" value="HATPase_c"/>
    <property type="match status" value="1"/>
</dbReference>
<dbReference type="PANTHER" id="PTHR45436">
    <property type="entry name" value="SENSOR HISTIDINE KINASE YKOH"/>
    <property type="match status" value="1"/>
</dbReference>
<evidence type="ECO:0000256" key="9">
    <source>
        <dbReference type="ARBA" id="ARBA00023012"/>
    </source>
</evidence>
<evidence type="ECO:0000256" key="2">
    <source>
        <dbReference type="ARBA" id="ARBA00004370"/>
    </source>
</evidence>
<feature type="compositionally biased region" description="Basic and acidic residues" evidence="11">
    <location>
        <begin position="104"/>
        <end position="118"/>
    </location>
</feature>
<evidence type="ECO:0000256" key="10">
    <source>
        <dbReference type="ARBA" id="ARBA00023136"/>
    </source>
</evidence>
<dbReference type="InterPro" id="IPR005467">
    <property type="entry name" value="His_kinase_dom"/>
</dbReference>
<dbReference type="InterPro" id="IPR036890">
    <property type="entry name" value="HATPase_C_sf"/>
</dbReference>
<keyword evidence="9" id="KW-0902">Two-component regulatory system</keyword>
<dbReference type="Proteomes" id="UP001230685">
    <property type="component" value="Unassembled WGS sequence"/>
</dbReference>
<dbReference type="PROSITE" id="PS50885">
    <property type="entry name" value="HAMP"/>
    <property type="match status" value="1"/>
</dbReference>